<reference evidence="8 9" key="1">
    <citation type="submission" date="2022-06" db="EMBL/GenBank/DDBJ databases">
        <title>Genomic Encyclopedia of Archaeal and Bacterial Type Strains, Phase II (KMG-II): from individual species to whole genera.</title>
        <authorList>
            <person name="Goeker M."/>
        </authorList>
    </citation>
    <scope>NUCLEOTIDE SEQUENCE [LARGE SCALE GENOMIC DNA]</scope>
    <source>
        <strain evidence="8 9">DSM 44255</strain>
    </source>
</reference>
<dbReference type="PANTHER" id="PTHR42904:SF8">
    <property type="entry name" value="NAD(+) DIPHOSPHATASE"/>
    <property type="match status" value="1"/>
</dbReference>
<name>A0ABT1I7A8_9PSEU</name>
<proteinExistence type="predicted"/>
<dbReference type="PROSITE" id="PS00893">
    <property type="entry name" value="NUDIX_BOX"/>
    <property type="match status" value="1"/>
</dbReference>
<keyword evidence="9" id="KW-1185">Reference proteome</keyword>
<dbReference type="CDD" id="cd03429">
    <property type="entry name" value="NUDIX_NADH_pyrophosphatase_Nudt13"/>
    <property type="match status" value="1"/>
</dbReference>
<evidence type="ECO:0000256" key="3">
    <source>
        <dbReference type="ARBA" id="ARBA00022723"/>
    </source>
</evidence>
<dbReference type="NCBIfam" id="NF001299">
    <property type="entry name" value="PRK00241.1"/>
    <property type="match status" value="1"/>
</dbReference>
<feature type="domain" description="Nudix hydrolase" evidence="7">
    <location>
        <begin position="184"/>
        <end position="309"/>
    </location>
</feature>
<dbReference type="PROSITE" id="PS51462">
    <property type="entry name" value="NUDIX"/>
    <property type="match status" value="1"/>
</dbReference>
<dbReference type="InterPro" id="IPR020084">
    <property type="entry name" value="NUDIX_hydrolase_CS"/>
</dbReference>
<protein>
    <recommendedName>
        <fullName evidence="2">NAD(+) diphosphatase</fullName>
        <ecNumber evidence="2">3.6.1.22</ecNumber>
    </recommendedName>
</protein>
<keyword evidence="4" id="KW-0378">Hydrolase</keyword>
<dbReference type="Pfam" id="PF09297">
    <property type="entry name" value="Zn_ribbon_NUD"/>
    <property type="match status" value="1"/>
</dbReference>
<dbReference type="PANTHER" id="PTHR42904">
    <property type="entry name" value="NUDIX HYDROLASE, NUDC SUBFAMILY"/>
    <property type="match status" value="1"/>
</dbReference>
<dbReference type="EC" id="3.6.1.22" evidence="2"/>
<dbReference type="InterPro" id="IPR050241">
    <property type="entry name" value="NAD-cap_RNA_hydrolase_NudC"/>
</dbReference>
<dbReference type="SUPFAM" id="SSF55811">
    <property type="entry name" value="Nudix"/>
    <property type="match status" value="1"/>
</dbReference>
<organism evidence="8 9">
    <name type="scientific">Actinokineospora diospyrosa</name>
    <dbReference type="NCBI Taxonomy" id="103728"/>
    <lineage>
        <taxon>Bacteria</taxon>
        <taxon>Bacillati</taxon>
        <taxon>Actinomycetota</taxon>
        <taxon>Actinomycetes</taxon>
        <taxon>Pseudonocardiales</taxon>
        <taxon>Pseudonocardiaceae</taxon>
        <taxon>Actinokineospora</taxon>
    </lineage>
</organism>
<keyword evidence="3" id="KW-0479">Metal-binding</keyword>
<dbReference type="InterPro" id="IPR000086">
    <property type="entry name" value="NUDIX_hydrolase_dom"/>
</dbReference>
<evidence type="ECO:0000313" key="9">
    <source>
        <dbReference type="Proteomes" id="UP001205185"/>
    </source>
</evidence>
<dbReference type="InterPro" id="IPR015376">
    <property type="entry name" value="Znr_NADH_PPase"/>
</dbReference>
<sequence length="311" mass="33391">MEHQVFAGRRWRIARQAGDDAGWGRRGCVVGEVGTILPYSGLALDRAGARRGDTAWLESLRPAGDTLAFWRDRILVRAGAPLHTSATADAVFLGLDGDTGVFARDLSEMDEPAAIAAVAADGTADTRALFADLGPEDAARLAYARGLLHWRRNQRFCGACGAPARDTNGGHVRECTGCGKLLFPRIEPAIIVLVEHGDRCLLGRHRGATGFSTLAGFVEIGESLEDAVRREVAEESGVAVGAVHYLASQAWPFPSGLMLGFRAVAVSPDIAVDRDELDEARWFTRAEVAALGARRPDSVESYLVDRWLVGS</sequence>
<evidence type="ECO:0000313" key="8">
    <source>
        <dbReference type="EMBL" id="MCP2268509.1"/>
    </source>
</evidence>
<dbReference type="Gene3D" id="3.90.79.20">
    <property type="match status" value="1"/>
</dbReference>
<dbReference type="InterPro" id="IPR015797">
    <property type="entry name" value="NUDIX_hydrolase-like_dom_sf"/>
</dbReference>
<dbReference type="InterPro" id="IPR015375">
    <property type="entry name" value="NADH_PPase-like_N"/>
</dbReference>
<dbReference type="Gene3D" id="3.90.79.10">
    <property type="entry name" value="Nucleoside Triphosphate Pyrophosphohydrolase"/>
    <property type="match status" value="1"/>
</dbReference>
<evidence type="ECO:0000256" key="4">
    <source>
        <dbReference type="ARBA" id="ARBA00022801"/>
    </source>
</evidence>
<comment type="cofactor">
    <cofactor evidence="1">
        <name>Mg(2+)</name>
        <dbReference type="ChEBI" id="CHEBI:18420"/>
    </cofactor>
</comment>
<dbReference type="InterPro" id="IPR049734">
    <property type="entry name" value="NudC-like_C"/>
</dbReference>
<accession>A0ABT1I7A8</accession>
<dbReference type="EMBL" id="JAMTCO010000002">
    <property type="protein sequence ID" value="MCP2268509.1"/>
    <property type="molecule type" value="Genomic_DNA"/>
</dbReference>
<evidence type="ECO:0000256" key="6">
    <source>
        <dbReference type="ARBA" id="ARBA00023027"/>
    </source>
</evidence>
<evidence type="ECO:0000256" key="5">
    <source>
        <dbReference type="ARBA" id="ARBA00022842"/>
    </source>
</evidence>
<keyword evidence="5" id="KW-0460">Magnesium</keyword>
<evidence type="ECO:0000259" key="7">
    <source>
        <dbReference type="PROSITE" id="PS51462"/>
    </source>
</evidence>
<comment type="caution">
    <text evidence="8">The sequence shown here is derived from an EMBL/GenBank/DDBJ whole genome shotgun (WGS) entry which is preliminary data.</text>
</comment>
<dbReference type="Pfam" id="PF00293">
    <property type="entry name" value="NUDIX"/>
    <property type="match status" value="1"/>
</dbReference>
<dbReference type="Pfam" id="PF09296">
    <property type="entry name" value="NUDIX-like"/>
    <property type="match status" value="1"/>
</dbReference>
<dbReference type="Proteomes" id="UP001205185">
    <property type="component" value="Unassembled WGS sequence"/>
</dbReference>
<evidence type="ECO:0000256" key="2">
    <source>
        <dbReference type="ARBA" id="ARBA00012381"/>
    </source>
</evidence>
<evidence type="ECO:0000256" key="1">
    <source>
        <dbReference type="ARBA" id="ARBA00001946"/>
    </source>
</evidence>
<keyword evidence="6" id="KW-0520">NAD</keyword>
<gene>
    <name evidence="8" type="ORF">LV75_000995</name>
</gene>